<sequence length="267" mass="29154">MVVVKDSIVETWRKIIQNTPGRKDKSWVVFRHGTCVILMNGAASKEDATTKATQIIAEYGPVHAGTPAGDFNVTQNPAVEGIIVTCWHDDVLNFVGKDEDGGNPFVNALVGRSKRDQDGRSPQLNFFSENRGIGIEMVVVKDSIVETWRKIIQNTPGRKDKSWVVFRHGTCVILMNGAASKEDATTKATQIIAEYGPVHAGTPAGDFNVTQNPAVEGIIVTCWHDDVLNFVGKDEDGGNPFVNALVGRSKRDQDGRSPQVLHVEYNG</sequence>
<comment type="caution">
    <text evidence="1">The sequence shown here is derived from an EMBL/GenBank/DDBJ whole genome shotgun (WGS) entry which is preliminary data.</text>
</comment>
<gene>
    <name evidence="1" type="ORF">PEVE_00002040</name>
</gene>
<protein>
    <submittedName>
        <fullName evidence="1">Uncharacterized protein</fullName>
    </submittedName>
</protein>
<evidence type="ECO:0000313" key="2">
    <source>
        <dbReference type="Proteomes" id="UP001159427"/>
    </source>
</evidence>
<dbReference type="Proteomes" id="UP001159427">
    <property type="component" value="Unassembled WGS sequence"/>
</dbReference>
<name>A0ABN8Q2W1_9CNID</name>
<reference evidence="1 2" key="1">
    <citation type="submission" date="2022-05" db="EMBL/GenBank/DDBJ databases">
        <authorList>
            <consortium name="Genoscope - CEA"/>
            <person name="William W."/>
        </authorList>
    </citation>
    <scope>NUCLEOTIDE SEQUENCE [LARGE SCALE GENOMIC DNA]</scope>
</reference>
<proteinExistence type="predicted"/>
<evidence type="ECO:0000313" key="1">
    <source>
        <dbReference type="EMBL" id="CAH3155957.1"/>
    </source>
</evidence>
<keyword evidence="2" id="KW-1185">Reference proteome</keyword>
<organism evidence="1 2">
    <name type="scientific">Porites evermanni</name>
    <dbReference type="NCBI Taxonomy" id="104178"/>
    <lineage>
        <taxon>Eukaryota</taxon>
        <taxon>Metazoa</taxon>
        <taxon>Cnidaria</taxon>
        <taxon>Anthozoa</taxon>
        <taxon>Hexacorallia</taxon>
        <taxon>Scleractinia</taxon>
        <taxon>Fungiina</taxon>
        <taxon>Poritidae</taxon>
        <taxon>Porites</taxon>
    </lineage>
</organism>
<accession>A0ABN8Q2W1</accession>
<dbReference type="EMBL" id="CALNXI010001111">
    <property type="protein sequence ID" value="CAH3155957.1"/>
    <property type="molecule type" value="Genomic_DNA"/>
</dbReference>